<dbReference type="Gene3D" id="3.40.50.300">
    <property type="entry name" value="P-loop containing nucleotide triphosphate hydrolases"/>
    <property type="match status" value="1"/>
</dbReference>
<dbReference type="FunFam" id="1.10.10.10:FF:000322">
    <property type="entry name" value="Probable disease resistance protein At1g63360"/>
    <property type="match status" value="1"/>
</dbReference>
<reference evidence="11" key="1">
    <citation type="submission" date="2018-08" db="EMBL/GenBank/DDBJ databases">
        <authorList>
            <person name="Rossello M."/>
        </authorList>
    </citation>
    <scope>NUCLEOTIDE SEQUENCE [LARGE SCALE GENOMIC DNA]</scope>
    <source>
        <strain evidence="11">cv. Chinese Spring</strain>
    </source>
</reference>
<dbReference type="GO" id="GO:0002758">
    <property type="term" value="P:innate immune response-activating signaling pathway"/>
    <property type="evidence" value="ECO:0007669"/>
    <property type="project" value="UniProtKB-ARBA"/>
</dbReference>
<dbReference type="Pfam" id="PF00931">
    <property type="entry name" value="NB-ARC"/>
    <property type="match status" value="1"/>
</dbReference>
<dbReference type="EnsemblPlants" id="TraesCS4A02G447600.1">
    <property type="protein sequence ID" value="TraesCS4A02G447600.1"/>
    <property type="gene ID" value="TraesCS4A02G447600"/>
</dbReference>
<dbReference type="Pfam" id="PF23598">
    <property type="entry name" value="LRR_14"/>
    <property type="match status" value="1"/>
</dbReference>
<feature type="domain" description="Disease resistance N-terminal" evidence="8">
    <location>
        <begin position="10"/>
        <end position="91"/>
    </location>
</feature>
<dbReference type="Gramene" id="TraesCS4A02G447600.1">
    <property type="protein sequence ID" value="TraesCS4A02G447600.1"/>
    <property type="gene ID" value="TraesCS4A02G447600"/>
</dbReference>
<name>A0A3B6I2J9_WHEAT</name>
<evidence type="ECO:0000313" key="11">
    <source>
        <dbReference type="EnsemblPlants" id="TraesCS4A02G447600.1"/>
    </source>
</evidence>
<evidence type="ECO:0000259" key="10">
    <source>
        <dbReference type="Pfam" id="PF23598"/>
    </source>
</evidence>
<dbReference type="Gramene" id="TraesCLE_scaffold_001692_01G001300.1">
    <property type="protein sequence ID" value="TraesCLE_scaffold_001692_01G001300.1"/>
    <property type="gene ID" value="TraesCLE_scaffold_001692_01G001300"/>
</dbReference>
<keyword evidence="6" id="KW-0175">Coiled coil</keyword>
<dbReference type="Gramene" id="TraesCS4A03G1117900.3">
    <property type="protein sequence ID" value="TraesCS4A03G1117900.3.CDS"/>
    <property type="gene ID" value="TraesCS4A03G1117900"/>
</dbReference>
<evidence type="ECO:0000256" key="4">
    <source>
        <dbReference type="ARBA" id="ARBA00022741"/>
    </source>
</evidence>
<dbReference type="SUPFAM" id="SSF52058">
    <property type="entry name" value="L domain-like"/>
    <property type="match status" value="1"/>
</dbReference>
<reference evidence="11" key="2">
    <citation type="submission" date="2018-10" db="UniProtKB">
        <authorList>
            <consortium name="EnsemblPlants"/>
        </authorList>
    </citation>
    <scope>IDENTIFICATION</scope>
</reference>
<dbReference type="InterPro" id="IPR041118">
    <property type="entry name" value="Rx_N"/>
</dbReference>
<dbReference type="InterPro" id="IPR058922">
    <property type="entry name" value="WHD_DRP"/>
</dbReference>
<feature type="domain" description="NB-ARC" evidence="7">
    <location>
        <begin position="212"/>
        <end position="321"/>
    </location>
</feature>
<feature type="domain" description="Disease resistance R13L4/SHOC-2-like LRR" evidence="10">
    <location>
        <begin position="530"/>
        <end position="908"/>
    </location>
</feature>
<keyword evidence="2" id="KW-0433">Leucine-rich repeat</keyword>
<evidence type="ECO:0000313" key="12">
    <source>
        <dbReference type="Proteomes" id="UP000019116"/>
    </source>
</evidence>
<dbReference type="Pfam" id="PF23559">
    <property type="entry name" value="WHD_DRP"/>
    <property type="match status" value="1"/>
</dbReference>
<dbReference type="InterPro" id="IPR027417">
    <property type="entry name" value="P-loop_NTPase"/>
</dbReference>
<dbReference type="Proteomes" id="UP000019116">
    <property type="component" value="Chromosome 4A"/>
</dbReference>
<dbReference type="SMR" id="A0A3B6I2J9"/>
<keyword evidence="3" id="KW-0677">Repeat</keyword>
<organism evidence="11">
    <name type="scientific">Triticum aestivum</name>
    <name type="common">Wheat</name>
    <dbReference type="NCBI Taxonomy" id="4565"/>
    <lineage>
        <taxon>Eukaryota</taxon>
        <taxon>Viridiplantae</taxon>
        <taxon>Streptophyta</taxon>
        <taxon>Embryophyta</taxon>
        <taxon>Tracheophyta</taxon>
        <taxon>Spermatophyta</taxon>
        <taxon>Magnoliopsida</taxon>
        <taxon>Liliopsida</taxon>
        <taxon>Poales</taxon>
        <taxon>Poaceae</taxon>
        <taxon>BOP clade</taxon>
        <taxon>Pooideae</taxon>
        <taxon>Triticodae</taxon>
        <taxon>Triticeae</taxon>
        <taxon>Triticinae</taxon>
        <taxon>Triticum</taxon>
    </lineage>
</organism>
<dbReference type="InterPro" id="IPR044974">
    <property type="entry name" value="Disease_R_plants"/>
</dbReference>
<feature type="domain" description="Disease resistance protein winged helix" evidence="9">
    <location>
        <begin position="415"/>
        <end position="485"/>
    </location>
</feature>
<protein>
    <submittedName>
        <fullName evidence="11">Uncharacterized protein</fullName>
    </submittedName>
</protein>
<dbReference type="InterPro" id="IPR032675">
    <property type="entry name" value="LRR_dom_sf"/>
</dbReference>
<sequence>MALSVARSLVGSAVNKAASEAMDEMALLMGVRNEIWYIKDELRIMQAFLRTAERMKDRYELVKVWAEQVEDLSYDIKHCLDEFQFNLGHPGCLQRLTKLRDRHQIAVQIHSLKVRVGEVSNRIQRYSHLMKPVTPSSMDDRRFYKDKASSDMEGIHSYSHSLDEAELVGFSKPKQELIMLMDVNAKHGPANVICAVGMCGVGKTTLATKIELLKDMIKKLFSDEALMKQLEGKVMREEDLAHYLRIELLEKRYFVVLDDLWNIDDWIWIKSIVFPLSNNKGSRIIVTTQDVDLAEKCNLESSRSLIYHHQSLGTIDAMRLLLRKMRRSEEDMKNDKDMREIVIKIVKKSGRLPLVVLTLGGMLSTIVASEWQSIYNQLPLELESNQSLEAIKKMIILSYNHLPSHLKPCFLYLSIFPRNVEIQIRHLINRWITEGFVTSRVGMDIEAVAMSYFYDLVNRGTIQPSRVNVEGRVKSCRVHGVISDILESISRDENFVYLTSDIVRRAPEENFHHVVHHGLNCPNISMDWSHVRSFTLFGMLPMEPVCSAYLRMLSVLDLQDARCSITQKDINNIGLLRRLKYLNVRGHSDICALPGSIGKLHGLQYLDARNSSITSLPTEISKLHSLISLRCSSGKIDLDGPQEGLAHILCLPMVFTLSGKSGIRAESRGLRVPRGIGELQELRTLDVVDIRRTSRRAIKELGELMQLRKLSVVIARASKQKCKILCAAIEKLSSLSSLGVDAGGSSLEWMHYGSSPPPLLSSLKLVGCLGEVPDWFGSLMHLVKIYLVGSQLKGDKTMELLGTLPSLMHIGLHRNAYAGEKLVFACGAFICLRKLDFYGSSGLREVRFEEGTSPHLEKMEFGLCRLESGIIGIKYLPRLKEISLGYAVKVVRLYALQNEVDAHPNHPMLRLSEGRRDHDLEDIITELSSSEESSPLRELLEVGESSSQVVVMTARSDRRCCSFPFCCFLLEYCHHLLHPVGTTQTTYFRWVGRRRGKYNARGMLLSKSDGGGLCMPQSEADIQTDVPALPKSEYCSDLGSPSVTEETKRMIRRHFEISQRVHKWQLVAEMTIGSWGAQWNGST</sequence>
<proteinExistence type="inferred from homology"/>
<dbReference type="GO" id="GO:0009626">
    <property type="term" value="P:plant-type hypersensitive response"/>
    <property type="evidence" value="ECO:0007669"/>
    <property type="project" value="UniProtKB-ARBA"/>
</dbReference>
<dbReference type="GO" id="GO:0042742">
    <property type="term" value="P:defense response to bacterium"/>
    <property type="evidence" value="ECO:0007669"/>
    <property type="project" value="UniProtKB-ARBA"/>
</dbReference>
<evidence type="ECO:0000259" key="7">
    <source>
        <dbReference type="Pfam" id="PF00931"/>
    </source>
</evidence>
<dbReference type="InterPro" id="IPR042197">
    <property type="entry name" value="Apaf_helical"/>
</dbReference>
<dbReference type="InterPro" id="IPR038005">
    <property type="entry name" value="RX-like_CC"/>
</dbReference>
<comment type="similarity">
    <text evidence="1">Belongs to the disease resistance NB-LRR family.</text>
</comment>
<accession>A0A3B6I2J9</accession>
<dbReference type="OrthoDB" id="680011at2759"/>
<dbReference type="CDD" id="cd14798">
    <property type="entry name" value="RX-CC_like"/>
    <property type="match status" value="1"/>
</dbReference>
<dbReference type="AlphaFoldDB" id="A0A3B6I2J9"/>
<evidence type="ECO:0000256" key="6">
    <source>
        <dbReference type="ARBA" id="ARBA00023054"/>
    </source>
</evidence>
<dbReference type="GO" id="GO:0043531">
    <property type="term" value="F:ADP binding"/>
    <property type="evidence" value="ECO:0007669"/>
    <property type="project" value="InterPro"/>
</dbReference>
<dbReference type="Gene3D" id="1.10.10.10">
    <property type="entry name" value="Winged helix-like DNA-binding domain superfamily/Winged helix DNA-binding domain"/>
    <property type="match status" value="1"/>
</dbReference>
<dbReference type="InterPro" id="IPR002182">
    <property type="entry name" value="NB-ARC"/>
</dbReference>
<dbReference type="PANTHER" id="PTHR23155">
    <property type="entry name" value="DISEASE RESISTANCE PROTEIN RP"/>
    <property type="match status" value="1"/>
</dbReference>
<dbReference type="STRING" id="4565.A0A3B6I2J9"/>
<evidence type="ECO:0000256" key="5">
    <source>
        <dbReference type="ARBA" id="ARBA00022821"/>
    </source>
</evidence>
<evidence type="ECO:0000256" key="3">
    <source>
        <dbReference type="ARBA" id="ARBA00022737"/>
    </source>
</evidence>
<keyword evidence="4" id="KW-0547">Nucleotide-binding</keyword>
<dbReference type="PRINTS" id="PR00364">
    <property type="entry name" value="DISEASERSIST"/>
</dbReference>
<evidence type="ECO:0000259" key="8">
    <source>
        <dbReference type="Pfam" id="PF18052"/>
    </source>
</evidence>
<dbReference type="Gene3D" id="1.10.8.430">
    <property type="entry name" value="Helical domain of apoptotic protease-activating factors"/>
    <property type="match status" value="1"/>
</dbReference>
<dbReference type="Gene3D" id="1.20.5.4130">
    <property type="match status" value="1"/>
</dbReference>
<dbReference type="Gramene" id="TraesCAD_scaffold_006658_01G000700.1">
    <property type="protein sequence ID" value="TraesCAD_scaffold_006658_01G000700.1"/>
    <property type="gene ID" value="TraesCAD_scaffold_006658_01G000700"/>
</dbReference>
<keyword evidence="12" id="KW-1185">Reference proteome</keyword>
<dbReference type="SUPFAM" id="SSF52540">
    <property type="entry name" value="P-loop containing nucleoside triphosphate hydrolases"/>
    <property type="match status" value="1"/>
</dbReference>
<dbReference type="InterPro" id="IPR036388">
    <property type="entry name" value="WH-like_DNA-bd_sf"/>
</dbReference>
<dbReference type="PANTHER" id="PTHR23155:SF963">
    <property type="entry name" value="OS06G0287000 PROTEIN"/>
    <property type="match status" value="1"/>
</dbReference>
<dbReference type="Gene3D" id="3.80.10.10">
    <property type="entry name" value="Ribonuclease Inhibitor"/>
    <property type="match status" value="1"/>
</dbReference>
<dbReference type="Gramene" id="TraesWEE_scaffold_007845_01G000600.1">
    <property type="protein sequence ID" value="TraesWEE_scaffold_007845_01G000600.1"/>
    <property type="gene ID" value="TraesWEE_scaffold_007845_01G000600"/>
</dbReference>
<dbReference type="Gramene" id="TraesRN4A0101161200.3">
    <property type="protein sequence ID" value="TraesRN4A0101161200.3"/>
    <property type="gene ID" value="TraesRN4A0101161200"/>
</dbReference>
<dbReference type="OMA" id="AKHGPAN"/>
<evidence type="ECO:0000256" key="1">
    <source>
        <dbReference type="ARBA" id="ARBA00008894"/>
    </source>
</evidence>
<keyword evidence="5" id="KW-0611">Plant defense</keyword>
<dbReference type="InterPro" id="IPR055414">
    <property type="entry name" value="LRR_R13L4/SHOC2-like"/>
</dbReference>
<evidence type="ECO:0000259" key="9">
    <source>
        <dbReference type="Pfam" id="PF23559"/>
    </source>
</evidence>
<evidence type="ECO:0000256" key="2">
    <source>
        <dbReference type="ARBA" id="ARBA00022614"/>
    </source>
</evidence>
<dbReference type="Pfam" id="PF18052">
    <property type="entry name" value="Rx_N"/>
    <property type="match status" value="1"/>
</dbReference>